<dbReference type="GO" id="GO:0000324">
    <property type="term" value="C:fungal-type vacuole"/>
    <property type="evidence" value="ECO:0007669"/>
    <property type="project" value="TreeGrafter"/>
</dbReference>
<organism evidence="3 4">
    <name type="scientific">Torulaspora globosa</name>
    <dbReference type="NCBI Taxonomy" id="48254"/>
    <lineage>
        <taxon>Eukaryota</taxon>
        <taxon>Fungi</taxon>
        <taxon>Dikarya</taxon>
        <taxon>Ascomycota</taxon>
        <taxon>Saccharomycotina</taxon>
        <taxon>Saccharomycetes</taxon>
        <taxon>Saccharomycetales</taxon>
        <taxon>Saccharomycetaceae</taxon>
        <taxon>Torulaspora</taxon>
    </lineage>
</organism>
<dbReference type="InterPro" id="IPR000992">
    <property type="entry name" value="SRP1_TIP1"/>
</dbReference>
<name>A0A7H9HXT6_9SACH</name>
<keyword evidence="2" id="KW-0732">Signal</keyword>
<accession>A0A7H9HXT6</accession>
<dbReference type="Pfam" id="PF00660">
    <property type="entry name" value="SRP1_TIP1"/>
    <property type="match status" value="1"/>
</dbReference>
<dbReference type="GO" id="GO:0005199">
    <property type="term" value="F:structural constituent of cell wall"/>
    <property type="evidence" value="ECO:0007669"/>
    <property type="project" value="TreeGrafter"/>
</dbReference>
<gene>
    <name evidence="3" type="ORF">HG537_0F03880</name>
</gene>
<dbReference type="EMBL" id="CP059272">
    <property type="protein sequence ID" value="QLQ81627.1"/>
    <property type="molecule type" value="Genomic_DNA"/>
</dbReference>
<feature type="compositionally biased region" description="Low complexity" evidence="1">
    <location>
        <begin position="121"/>
        <end position="190"/>
    </location>
</feature>
<dbReference type="PANTHER" id="PTHR31002:SF34">
    <property type="entry name" value="CELL WALL PROTEIN CWP1-RELATED"/>
    <property type="match status" value="1"/>
</dbReference>
<evidence type="ECO:0000313" key="3">
    <source>
        <dbReference type="EMBL" id="QLQ81627.1"/>
    </source>
</evidence>
<reference evidence="3 4" key="1">
    <citation type="submission" date="2020-06" db="EMBL/GenBank/DDBJ databases">
        <title>The yeast mating-type switching endonuclease HO is a domesticated member of an unorthodox homing genetic element family.</title>
        <authorList>
            <person name="Coughlan A.Y."/>
            <person name="Lombardi L."/>
            <person name="Braun-Galleani S."/>
            <person name="Martos A.R."/>
            <person name="Galeote V."/>
            <person name="Bigey F."/>
            <person name="Dequin S."/>
            <person name="Byrne K.P."/>
            <person name="Wolfe K.H."/>
        </authorList>
    </citation>
    <scope>NUCLEOTIDE SEQUENCE [LARGE SCALE GENOMIC DNA]</scope>
    <source>
        <strain evidence="3 4">CBS2947</strain>
    </source>
</reference>
<evidence type="ECO:0000313" key="4">
    <source>
        <dbReference type="Proteomes" id="UP000510647"/>
    </source>
</evidence>
<dbReference type="AlphaFoldDB" id="A0A7H9HXT6"/>
<dbReference type="PANTHER" id="PTHR31002">
    <property type="entry name" value="SERIPAUPERIN"/>
    <property type="match status" value="1"/>
</dbReference>
<dbReference type="OrthoDB" id="4069694at2759"/>
<feature type="chain" id="PRO_5029007377" evidence="2">
    <location>
        <begin position="20"/>
        <end position="218"/>
    </location>
</feature>
<dbReference type="Proteomes" id="UP000510647">
    <property type="component" value="Chromosome 6"/>
</dbReference>
<dbReference type="GO" id="GO:0031505">
    <property type="term" value="P:fungal-type cell wall organization"/>
    <property type="evidence" value="ECO:0007669"/>
    <property type="project" value="TreeGrafter"/>
</dbReference>
<evidence type="ECO:0000256" key="1">
    <source>
        <dbReference type="SAM" id="MobiDB-lite"/>
    </source>
</evidence>
<feature type="region of interest" description="Disordered" evidence="1">
    <location>
        <begin position="118"/>
        <end position="190"/>
    </location>
</feature>
<proteinExistence type="predicted"/>
<protein>
    <submittedName>
        <fullName evidence="3">Uncharacterized protein</fullName>
    </submittedName>
</protein>
<dbReference type="PROSITE" id="PS00724">
    <property type="entry name" value="SRP1_TIP1"/>
    <property type="match status" value="1"/>
</dbReference>
<dbReference type="GO" id="GO:0009277">
    <property type="term" value="C:fungal-type cell wall"/>
    <property type="evidence" value="ECO:0007669"/>
    <property type="project" value="TreeGrafter"/>
</dbReference>
<keyword evidence="4" id="KW-1185">Reference proteome</keyword>
<feature type="signal peptide" evidence="2">
    <location>
        <begin position="1"/>
        <end position="19"/>
    </location>
</feature>
<dbReference type="InterPro" id="IPR050788">
    <property type="entry name" value="Yeast_SRP1/TIP1_CWP"/>
</dbReference>
<evidence type="ECO:0000256" key="2">
    <source>
        <dbReference type="SAM" id="SignalP"/>
    </source>
</evidence>
<sequence length="218" mass="22547">MHFSMLTALALIVAPLVSADSNADAVEFQAILSDVNNHLSDYISLAVNNPSFTVPSGVLDVYTQMTTYTDDTYTTLFSELDFNSINAVMTALPWYSSRLEPEIQSAFKANSVTDTSIGPKVTDSTSSSPSSSDSISSTTSSNVVSTSTPSSGSSVASQTTRASSTSSADSSTSSAISSSTTSSATSSTKTSSHSAAANLNELNTILGVFLIGSVAMFF</sequence>